<reference evidence="3 4" key="1">
    <citation type="submission" date="2013-12" db="EMBL/GenBank/DDBJ databases">
        <authorList>
            <consortium name="DOE Joint Genome Institute"/>
            <person name="Muyzer G."/>
            <person name="Huntemann M."/>
            <person name="Han J."/>
            <person name="Chen A."/>
            <person name="Kyrpides N."/>
            <person name="Mavromatis K."/>
            <person name="Markowitz V."/>
            <person name="Palaniappan K."/>
            <person name="Ivanova N."/>
            <person name="Schaumberg A."/>
            <person name="Pati A."/>
            <person name="Liolios K."/>
            <person name="Nordberg H.P."/>
            <person name="Cantor M.N."/>
            <person name="Hua S.X."/>
            <person name="Woyke T."/>
        </authorList>
    </citation>
    <scope>NUCLEOTIDE SEQUENCE [LARGE SCALE GENOMIC DNA]</scope>
    <source>
        <strain evidence="3 4">ARh 1</strain>
    </source>
</reference>
<keyword evidence="4" id="KW-1185">Reference proteome</keyword>
<dbReference type="KEGG" id="tti:THITH_15435"/>
<dbReference type="EMBL" id="CP007029">
    <property type="protein sequence ID" value="AHF00283.1"/>
    <property type="molecule type" value="Genomic_DNA"/>
</dbReference>
<dbReference type="Proteomes" id="UP000005289">
    <property type="component" value="Chromosome"/>
</dbReference>
<feature type="signal peptide" evidence="2">
    <location>
        <begin position="1"/>
        <end position="27"/>
    </location>
</feature>
<protein>
    <submittedName>
        <fullName evidence="3">Uncharacterized protein</fullName>
    </submittedName>
</protein>
<name>W0DSP8_9GAMM</name>
<feature type="compositionally biased region" description="Polar residues" evidence="1">
    <location>
        <begin position="35"/>
        <end position="48"/>
    </location>
</feature>
<evidence type="ECO:0000256" key="2">
    <source>
        <dbReference type="SAM" id="SignalP"/>
    </source>
</evidence>
<accession>W0DSP8</accession>
<organism evidence="3 4">
    <name type="scientific">Thioalkalivibrio paradoxus ARh 1</name>
    <dbReference type="NCBI Taxonomy" id="713585"/>
    <lineage>
        <taxon>Bacteria</taxon>
        <taxon>Pseudomonadati</taxon>
        <taxon>Pseudomonadota</taxon>
        <taxon>Gammaproteobacteria</taxon>
        <taxon>Chromatiales</taxon>
        <taxon>Ectothiorhodospiraceae</taxon>
        <taxon>Thioalkalivibrio</taxon>
    </lineage>
</organism>
<evidence type="ECO:0000313" key="4">
    <source>
        <dbReference type="Proteomes" id="UP000005289"/>
    </source>
</evidence>
<gene>
    <name evidence="3" type="ORF">THITH_15435</name>
</gene>
<dbReference type="AlphaFoldDB" id="W0DSP8"/>
<keyword evidence="2" id="KW-0732">Signal</keyword>
<sequence>MNGKTAQGMTAVLALLGAGIGVSTAQAAVAPGLETTAQGPSQVAQTGIPSPDSRQIKIDDVIGTGAPTYPHQRVDPVPARESNQIKWEYSPTREPHQLKLDR</sequence>
<dbReference type="HOGENOM" id="CLU_2412251_0_0_6"/>
<feature type="chain" id="PRO_5004787222" evidence="2">
    <location>
        <begin position="28"/>
        <end position="102"/>
    </location>
</feature>
<evidence type="ECO:0000256" key="1">
    <source>
        <dbReference type="SAM" id="MobiDB-lite"/>
    </source>
</evidence>
<feature type="region of interest" description="Disordered" evidence="1">
    <location>
        <begin position="34"/>
        <end position="102"/>
    </location>
</feature>
<dbReference type="RefSeq" id="WP_006746997.1">
    <property type="nucleotide sequence ID" value="NZ_CP007029.1"/>
</dbReference>
<proteinExistence type="predicted"/>
<evidence type="ECO:0000313" key="3">
    <source>
        <dbReference type="EMBL" id="AHF00283.1"/>
    </source>
</evidence>
<feature type="compositionally biased region" description="Basic and acidic residues" evidence="1">
    <location>
        <begin position="91"/>
        <end position="102"/>
    </location>
</feature>